<keyword evidence="5 8" id="KW-1133">Transmembrane helix</keyword>
<dbReference type="Pfam" id="PF03916">
    <property type="entry name" value="NrfD"/>
    <property type="match status" value="1"/>
</dbReference>
<feature type="transmembrane region" description="Helical" evidence="8">
    <location>
        <begin position="126"/>
        <end position="146"/>
    </location>
</feature>
<dbReference type="GO" id="GO:0005886">
    <property type="term" value="C:plasma membrane"/>
    <property type="evidence" value="ECO:0007669"/>
    <property type="project" value="UniProtKB-SubCell"/>
</dbReference>
<reference evidence="9 10" key="1">
    <citation type="submission" date="2020-10" db="EMBL/GenBank/DDBJ databases">
        <title>Connecting structure to function with the recovery of over 1000 high-quality activated sludge metagenome-assembled genomes encoding full-length rRNA genes using long-read sequencing.</title>
        <authorList>
            <person name="Singleton C.M."/>
            <person name="Petriglieri F."/>
            <person name="Kristensen J.M."/>
            <person name="Kirkegaard R.H."/>
            <person name="Michaelsen T.Y."/>
            <person name="Andersen M.H."/>
            <person name="Karst S.M."/>
            <person name="Dueholm M.S."/>
            <person name="Nielsen P.H."/>
            <person name="Albertsen M."/>
        </authorList>
    </citation>
    <scope>NUCLEOTIDE SEQUENCE [LARGE SCALE GENOMIC DNA]</scope>
    <source>
        <strain evidence="9">OdNE_18-Q3-R46-58_MAXAC.008</strain>
    </source>
</reference>
<comment type="subcellular location">
    <subcellularLocation>
        <location evidence="1">Cell membrane</location>
        <topology evidence="1">Multi-pass membrane protein</topology>
    </subcellularLocation>
</comment>
<keyword evidence="6 8" id="KW-0472">Membrane</keyword>
<sequence length="412" mass="45839">MSILRLPRLTGWRPIATILIVTGVIAAVARFTLGLGATTNLTDEFPWGLWIGFDFLGIGLAASGFTIVAAVHLFHAEEYEPIVRPAILTAFIGYLLVVLVLIIDLGRPDHFWHPLVMWNPHSVMCEISWCLMLYTTVLSLEFAPIILEKFHIHSPIKWIHAVSLPFMIFGVLLSTLHQSSFGSLYLIVPNRLHALWYTPLLPVLFFISCIASGLSMIVLESLIFSRNGQPFLPTRLRANLAKVIALALAVYFVVRIQDLLSRGGWRDMTTLTYYSVAFWSELLIGFVIPFALLLFEKVRVSQSGLYSASLMVVLGFAFNRMNTAITGLEHYPSLTYFPSLIEIFIMLGITASGFCAFSFIAERLPIFRTEGSASHHREAPTGEQEPPIPSPACEDLRPSQADPVSHAQLHGG</sequence>
<evidence type="ECO:0000313" key="10">
    <source>
        <dbReference type="Proteomes" id="UP000709959"/>
    </source>
</evidence>
<accession>A0A936K779</accession>
<feature type="transmembrane region" description="Helical" evidence="8">
    <location>
        <begin position="47"/>
        <end position="74"/>
    </location>
</feature>
<feature type="transmembrane region" description="Helical" evidence="8">
    <location>
        <begin position="276"/>
        <end position="295"/>
    </location>
</feature>
<dbReference type="AlphaFoldDB" id="A0A936K779"/>
<evidence type="ECO:0000256" key="2">
    <source>
        <dbReference type="ARBA" id="ARBA00008929"/>
    </source>
</evidence>
<name>A0A936K779_9BACT</name>
<feature type="transmembrane region" description="Helical" evidence="8">
    <location>
        <begin position="86"/>
        <end position="106"/>
    </location>
</feature>
<dbReference type="PANTHER" id="PTHR30074">
    <property type="entry name" value="FORMATE DEHYDROGENASE, NITRATE-INDUCIBLE, CYTOCHROME B556 FDN SUBUNIT"/>
    <property type="match status" value="1"/>
</dbReference>
<evidence type="ECO:0000256" key="6">
    <source>
        <dbReference type="ARBA" id="ARBA00023136"/>
    </source>
</evidence>
<feature type="transmembrane region" description="Helical" evidence="8">
    <location>
        <begin position="341"/>
        <end position="361"/>
    </location>
</feature>
<protein>
    <submittedName>
        <fullName evidence="9">Ni/Fe-hydrogenase cytochrome b subunit</fullName>
    </submittedName>
</protein>
<keyword evidence="4 8" id="KW-0812">Transmembrane</keyword>
<gene>
    <name evidence="9" type="primary">hybB</name>
    <name evidence="9" type="ORF">IPN91_05705</name>
</gene>
<keyword evidence="3" id="KW-1003">Cell membrane</keyword>
<feature type="transmembrane region" description="Helical" evidence="8">
    <location>
        <begin position="158"/>
        <end position="176"/>
    </location>
</feature>
<dbReference type="GO" id="GO:0009061">
    <property type="term" value="P:anaerobic respiration"/>
    <property type="evidence" value="ECO:0007669"/>
    <property type="project" value="TreeGrafter"/>
</dbReference>
<evidence type="ECO:0000256" key="7">
    <source>
        <dbReference type="SAM" id="MobiDB-lite"/>
    </source>
</evidence>
<feature type="region of interest" description="Disordered" evidence="7">
    <location>
        <begin position="372"/>
        <end position="412"/>
    </location>
</feature>
<dbReference type="PANTHER" id="PTHR30074:SF4">
    <property type="entry name" value="NI_FE-HYDROGENASE 2 B-TYPE CYTOCHROME SUBUNIT-RELATED"/>
    <property type="match status" value="1"/>
</dbReference>
<comment type="caution">
    <text evidence="9">The sequence shown here is derived from an EMBL/GenBank/DDBJ whole genome shotgun (WGS) entry which is preliminary data.</text>
</comment>
<dbReference type="InterPro" id="IPR005614">
    <property type="entry name" value="NrfD-like"/>
</dbReference>
<evidence type="ECO:0000256" key="3">
    <source>
        <dbReference type="ARBA" id="ARBA00022475"/>
    </source>
</evidence>
<dbReference type="Proteomes" id="UP000709959">
    <property type="component" value="Unassembled WGS sequence"/>
</dbReference>
<feature type="transmembrane region" description="Helical" evidence="8">
    <location>
        <begin position="240"/>
        <end position="256"/>
    </location>
</feature>
<proteinExistence type="inferred from homology"/>
<comment type="similarity">
    <text evidence="2">Belongs to the NrfD family.</text>
</comment>
<dbReference type="EMBL" id="JADKCH010000003">
    <property type="protein sequence ID" value="MBK8572137.1"/>
    <property type="molecule type" value="Genomic_DNA"/>
</dbReference>
<dbReference type="InterPro" id="IPR051817">
    <property type="entry name" value="FDH_cytochrome_b556_subunit"/>
</dbReference>
<feature type="transmembrane region" description="Helical" evidence="8">
    <location>
        <begin position="12"/>
        <end position="35"/>
    </location>
</feature>
<evidence type="ECO:0000256" key="1">
    <source>
        <dbReference type="ARBA" id="ARBA00004651"/>
    </source>
</evidence>
<evidence type="ECO:0000313" key="9">
    <source>
        <dbReference type="EMBL" id="MBK8572137.1"/>
    </source>
</evidence>
<feature type="transmembrane region" description="Helical" evidence="8">
    <location>
        <begin position="304"/>
        <end position="321"/>
    </location>
</feature>
<organism evidence="9 10">
    <name type="scientific">Candidatus Geothrix odensensis</name>
    <dbReference type="NCBI Taxonomy" id="2954440"/>
    <lineage>
        <taxon>Bacteria</taxon>
        <taxon>Pseudomonadati</taxon>
        <taxon>Acidobacteriota</taxon>
        <taxon>Holophagae</taxon>
        <taxon>Holophagales</taxon>
        <taxon>Holophagaceae</taxon>
        <taxon>Geothrix</taxon>
    </lineage>
</organism>
<evidence type="ECO:0000256" key="4">
    <source>
        <dbReference type="ARBA" id="ARBA00022692"/>
    </source>
</evidence>
<feature type="transmembrane region" description="Helical" evidence="8">
    <location>
        <begin position="196"/>
        <end position="219"/>
    </location>
</feature>
<evidence type="ECO:0000256" key="5">
    <source>
        <dbReference type="ARBA" id="ARBA00022989"/>
    </source>
</evidence>
<dbReference type="Gene3D" id="1.20.1630.10">
    <property type="entry name" value="Formate dehydrogenase/DMSO reductase domain"/>
    <property type="match status" value="1"/>
</dbReference>
<evidence type="ECO:0000256" key="8">
    <source>
        <dbReference type="SAM" id="Phobius"/>
    </source>
</evidence>